<keyword evidence="2" id="KW-1185">Reference proteome</keyword>
<dbReference type="RefSeq" id="WP_377706593.1">
    <property type="nucleotide sequence ID" value="NZ_JBHRTE010000004.1"/>
</dbReference>
<sequence length="177" mass="19696">MTNSEKDPFDQRFWDAAETVWAAICKDGPCYRSPPEVPADRNAVIRELKTILQDDRLDARAVELRYLPGGWATLLRDGLRALLHAVSQVPGQKVTILVCKEKAGELRLMAQKTGDEDLDLEIGMISYWVTGQSRERCAVTGQPGQMTFDGWIIPLTAECAGLKRSDPAAFRKAVAMF</sequence>
<evidence type="ECO:0000313" key="2">
    <source>
        <dbReference type="Proteomes" id="UP001595557"/>
    </source>
</evidence>
<gene>
    <name evidence="1" type="ORF">ACFOD7_01375</name>
</gene>
<protein>
    <submittedName>
        <fullName evidence="1">Uncharacterized protein</fullName>
    </submittedName>
</protein>
<evidence type="ECO:0000313" key="1">
    <source>
        <dbReference type="EMBL" id="MFC3166696.1"/>
    </source>
</evidence>
<dbReference type="EMBL" id="JBHRTE010000004">
    <property type="protein sequence ID" value="MFC3166696.1"/>
    <property type="molecule type" value="Genomic_DNA"/>
</dbReference>
<name>A0ABV7IAN3_9RHOB</name>
<organism evidence="1 2">
    <name type="scientific">Paracoccus fontiphilus</name>
    <dbReference type="NCBI Taxonomy" id="1815556"/>
    <lineage>
        <taxon>Bacteria</taxon>
        <taxon>Pseudomonadati</taxon>
        <taxon>Pseudomonadota</taxon>
        <taxon>Alphaproteobacteria</taxon>
        <taxon>Rhodobacterales</taxon>
        <taxon>Paracoccaceae</taxon>
        <taxon>Paracoccus</taxon>
    </lineage>
</organism>
<dbReference type="Proteomes" id="UP001595557">
    <property type="component" value="Unassembled WGS sequence"/>
</dbReference>
<comment type="caution">
    <text evidence="1">The sequence shown here is derived from an EMBL/GenBank/DDBJ whole genome shotgun (WGS) entry which is preliminary data.</text>
</comment>
<proteinExistence type="predicted"/>
<reference evidence="2" key="1">
    <citation type="journal article" date="2019" name="Int. J. Syst. Evol. Microbiol.">
        <title>The Global Catalogue of Microorganisms (GCM) 10K type strain sequencing project: providing services to taxonomists for standard genome sequencing and annotation.</title>
        <authorList>
            <consortium name="The Broad Institute Genomics Platform"/>
            <consortium name="The Broad Institute Genome Sequencing Center for Infectious Disease"/>
            <person name="Wu L."/>
            <person name="Ma J."/>
        </authorList>
    </citation>
    <scope>NUCLEOTIDE SEQUENCE [LARGE SCALE GENOMIC DNA]</scope>
    <source>
        <strain evidence="2">KCTC 52239</strain>
    </source>
</reference>
<accession>A0ABV7IAN3</accession>